<name>A0A9P1N8M2_9PELO</name>
<evidence type="ECO:0000313" key="2">
    <source>
        <dbReference type="EMBL" id="CAI5451842.1"/>
    </source>
</evidence>
<dbReference type="SUPFAM" id="SSF50156">
    <property type="entry name" value="PDZ domain-like"/>
    <property type="match status" value="1"/>
</dbReference>
<reference evidence="2" key="1">
    <citation type="submission" date="2022-11" db="EMBL/GenBank/DDBJ databases">
        <authorList>
            <person name="Kikuchi T."/>
        </authorList>
    </citation>
    <scope>NUCLEOTIDE SEQUENCE</scope>
    <source>
        <strain evidence="2">PS1010</strain>
    </source>
</reference>
<proteinExistence type="predicted"/>
<evidence type="ECO:0000256" key="1">
    <source>
        <dbReference type="SAM" id="MobiDB-lite"/>
    </source>
</evidence>
<dbReference type="PANTHER" id="PTHR31327:SF12">
    <property type="entry name" value="PDZ DOMAIN-CONTAINING PROTEIN"/>
    <property type="match status" value="1"/>
</dbReference>
<accession>A0A9P1N8M2</accession>
<evidence type="ECO:0008006" key="4">
    <source>
        <dbReference type="Google" id="ProtNLM"/>
    </source>
</evidence>
<dbReference type="PANTHER" id="PTHR31327">
    <property type="entry name" value="SPERM MEIOSIS PDZ DOMAIN CONTAINING PROTEINS-RELATED"/>
    <property type="match status" value="1"/>
</dbReference>
<dbReference type="EMBL" id="CANHGI010000005">
    <property type="protein sequence ID" value="CAI5451842.1"/>
    <property type="molecule type" value="Genomic_DNA"/>
</dbReference>
<dbReference type="InterPro" id="IPR036034">
    <property type="entry name" value="PDZ_sf"/>
</dbReference>
<dbReference type="InterPro" id="IPR040264">
    <property type="entry name" value="T15H9.4-like"/>
</dbReference>
<evidence type="ECO:0000313" key="3">
    <source>
        <dbReference type="Proteomes" id="UP001152747"/>
    </source>
</evidence>
<feature type="region of interest" description="Disordered" evidence="1">
    <location>
        <begin position="1"/>
        <end position="34"/>
    </location>
</feature>
<feature type="compositionally biased region" description="Basic and acidic residues" evidence="1">
    <location>
        <begin position="187"/>
        <end position="196"/>
    </location>
</feature>
<gene>
    <name evidence="2" type="ORF">CAMP_LOCUS14479</name>
</gene>
<protein>
    <recommendedName>
        <fullName evidence="4">PDZ domain-containing protein</fullName>
    </recommendedName>
</protein>
<dbReference type="Proteomes" id="UP001152747">
    <property type="component" value="Unassembled WGS sequence"/>
</dbReference>
<feature type="region of interest" description="Disordered" evidence="1">
    <location>
        <begin position="172"/>
        <end position="196"/>
    </location>
</feature>
<keyword evidence="3" id="KW-1185">Reference proteome</keyword>
<sequence>MDEQPKATMGTVTESAPEGGHTKNADPDEVPLDLLPSDREKNVEERKGGFEYILVKVPMKPGLKFGLGIKNIYRMIYVQKVEDNSIVGGLFNVSDRIIDVDGTKVQDNTACKTLLIKGLKEKGLATVVVERAITEEAKKTAMAELNEEHNASVMVAPDVREIMKKMEQKIPNKPSTSALKGNAAHPKPVEADKRTVLEDGHKSVMIQMDNEDKLNKLQKVVKGAGN</sequence>
<organism evidence="2 3">
    <name type="scientific">Caenorhabditis angaria</name>
    <dbReference type="NCBI Taxonomy" id="860376"/>
    <lineage>
        <taxon>Eukaryota</taxon>
        <taxon>Metazoa</taxon>
        <taxon>Ecdysozoa</taxon>
        <taxon>Nematoda</taxon>
        <taxon>Chromadorea</taxon>
        <taxon>Rhabditida</taxon>
        <taxon>Rhabditina</taxon>
        <taxon>Rhabditomorpha</taxon>
        <taxon>Rhabditoidea</taxon>
        <taxon>Rhabditidae</taxon>
        <taxon>Peloderinae</taxon>
        <taxon>Caenorhabditis</taxon>
    </lineage>
</organism>
<dbReference type="AlphaFoldDB" id="A0A9P1N8M2"/>
<dbReference type="Gene3D" id="2.30.42.10">
    <property type="match status" value="1"/>
</dbReference>
<comment type="caution">
    <text evidence="2">The sequence shown here is derived from an EMBL/GenBank/DDBJ whole genome shotgun (WGS) entry which is preliminary data.</text>
</comment>
<dbReference type="OrthoDB" id="5836631at2759"/>